<gene>
    <name evidence="3" type="ORF">D3273_09835</name>
</gene>
<organism evidence="3 4">
    <name type="scientific">Lichenibacterium minor</name>
    <dbReference type="NCBI Taxonomy" id="2316528"/>
    <lineage>
        <taxon>Bacteria</taxon>
        <taxon>Pseudomonadati</taxon>
        <taxon>Pseudomonadota</taxon>
        <taxon>Alphaproteobacteria</taxon>
        <taxon>Hyphomicrobiales</taxon>
        <taxon>Lichenihabitantaceae</taxon>
        <taxon>Lichenibacterium</taxon>
    </lineage>
</organism>
<feature type="compositionally biased region" description="Basic residues" evidence="1">
    <location>
        <begin position="49"/>
        <end position="63"/>
    </location>
</feature>
<name>A0A4Q2UAZ3_9HYPH</name>
<sequence length="63" mass="6652">MKILTIAAALGVLCLPLAAVSTPALAASAHNSQLGSMGDTHNNATPSGMHKRMKQMRNRARHM</sequence>
<evidence type="ECO:0000313" key="4">
    <source>
        <dbReference type="Proteomes" id="UP000290759"/>
    </source>
</evidence>
<keyword evidence="4" id="KW-1185">Reference proteome</keyword>
<accession>A0A4Q2UAZ3</accession>
<evidence type="ECO:0000256" key="2">
    <source>
        <dbReference type="SAM" id="SignalP"/>
    </source>
</evidence>
<feature type="region of interest" description="Disordered" evidence="1">
    <location>
        <begin position="31"/>
        <end position="63"/>
    </location>
</feature>
<dbReference type="RefSeq" id="WP_129225930.1">
    <property type="nucleotide sequence ID" value="NZ_QYBB01000008.1"/>
</dbReference>
<feature type="signal peptide" evidence="2">
    <location>
        <begin position="1"/>
        <end position="26"/>
    </location>
</feature>
<reference evidence="3 4" key="2">
    <citation type="submission" date="2019-02" db="EMBL/GenBank/DDBJ databases">
        <title>'Lichenibacterium ramalinii' gen. nov. sp. nov., 'Lichenibacterium minor' gen. nov. sp. nov.</title>
        <authorList>
            <person name="Pankratov T."/>
        </authorList>
    </citation>
    <scope>NUCLEOTIDE SEQUENCE [LARGE SCALE GENOMIC DNA]</scope>
    <source>
        <strain evidence="3 4">RmlP026</strain>
    </source>
</reference>
<evidence type="ECO:0008006" key="5">
    <source>
        <dbReference type="Google" id="ProtNLM"/>
    </source>
</evidence>
<feature type="chain" id="PRO_5020939739" description="Pentapeptide MXKDX repeat protein" evidence="2">
    <location>
        <begin position="27"/>
        <end position="63"/>
    </location>
</feature>
<evidence type="ECO:0000256" key="1">
    <source>
        <dbReference type="SAM" id="MobiDB-lite"/>
    </source>
</evidence>
<dbReference type="Proteomes" id="UP000290759">
    <property type="component" value="Unassembled WGS sequence"/>
</dbReference>
<protein>
    <recommendedName>
        <fullName evidence="5">Pentapeptide MXKDX repeat protein</fullName>
    </recommendedName>
</protein>
<dbReference type="EMBL" id="QYBB01000008">
    <property type="protein sequence ID" value="RYC32317.1"/>
    <property type="molecule type" value="Genomic_DNA"/>
</dbReference>
<dbReference type="AlphaFoldDB" id="A0A4Q2UAZ3"/>
<keyword evidence="2" id="KW-0732">Signal</keyword>
<comment type="caution">
    <text evidence="3">The sequence shown here is derived from an EMBL/GenBank/DDBJ whole genome shotgun (WGS) entry which is preliminary data.</text>
</comment>
<feature type="compositionally biased region" description="Polar residues" evidence="1">
    <location>
        <begin position="31"/>
        <end position="46"/>
    </location>
</feature>
<reference evidence="3 4" key="1">
    <citation type="submission" date="2018-12" db="EMBL/GenBank/DDBJ databases">
        <authorList>
            <person name="Grouzdev D.S."/>
            <person name="Krutkina M.S."/>
        </authorList>
    </citation>
    <scope>NUCLEOTIDE SEQUENCE [LARGE SCALE GENOMIC DNA]</scope>
    <source>
        <strain evidence="3 4">RmlP026</strain>
    </source>
</reference>
<proteinExistence type="predicted"/>
<evidence type="ECO:0000313" key="3">
    <source>
        <dbReference type="EMBL" id="RYC32317.1"/>
    </source>
</evidence>